<evidence type="ECO:0000313" key="3">
    <source>
        <dbReference type="Proteomes" id="UP001142055"/>
    </source>
</evidence>
<reference evidence="2" key="1">
    <citation type="submission" date="2022-12" db="EMBL/GenBank/DDBJ databases">
        <title>Genome assemblies of Blomia tropicalis.</title>
        <authorList>
            <person name="Cui Y."/>
        </authorList>
    </citation>
    <scope>NUCLEOTIDE SEQUENCE</scope>
    <source>
        <tissue evidence="2">Adult mites</tissue>
    </source>
</reference>
<sequence>MYVLLIVLASIVSIESYVYDDPPIVNVQLSMNPINDLKYFEFCCEYTGISLDKDPASVPWIPTVAFVLNEFELGSFRYNSIDDVSAVYWHTSATIPNLNLYPRTPKTVRFLHINTIVVQNLSDHSAEGRWYCTVHLTERFGFGLARYVSNFVYLN</sequence>
<keyword evidence="3" id="KW-1185">Reference proteome</keyword>
<protein>
    <submittedName>
        <fullName evidence="2">Uncharacterized protein</fullName>
    </submittedName>
</protein>
<evidence type="ECO:0000313" key="2">
    <source>
        <dbReference type="EMBL" id="KAJ6225257.1"/>
    </source>
</evidence>
<comment type="caution">
    <text evidence="2">The sequence shown here is derived from an EMBL/GenBank/DDBJ whole genome shotgun (WGS) entry which is preliminary data.</text>
</comment>
<evidence type="ECO:0000256" key="1">
    <source>
        <dbReference type="SAM" id="SignalP"/>
    </source>
</evidence>
<dbReference type="AlphaFoldDB" id="A0A9Q0MIY4"/>
<accession>A0A9Q0MIY4</accession>
<feature type="chain" id="PRO_5040203837" evidence="1">
    <location>
        <begin position="17"/>
        <end position="155"/>
    </location>
</feature>
<gene>
    <name evidence="2" type="ORF">RDWZM_003802</name>
</gene>
<organism evidence="2 3">
    <name type="scientific">Blomia tropicalis</name>
    <name type="common">Mite</name>
    <dbReference type="NCBI Taxonomy" id="40697"/>
    <lineage>
        <taxon>Eukaryota</taxon>
        <taxon>Metazoa</taxon>
        <taxon>Ecdysozoa</taxon>
        <taxon>Arthropoda</taxon>
        <taxon>Chelicerata</taxon>
        <taxon>Arachnida</taxon>
        <taxon>Acari</taxon>
        <taxon>Acariformes</taxon>
        <taxon>Sarcoptiformes</taxon>
        <taxon>Astigmata</taxon>
        <taxon>Glycyphagoidea</taxon>
        <taxon>Echimyopodidae</taxon>
        <taxon>Blomia</taxon>
    </lineage>
</organism>
<dbReference type="Proteomes" id="UP001142055">
    <property type="component" value="Chromosome 1"/>
</dbReference>
<proteinExistence type="predicted"/>
<name>A0A9Q0MIY4_BLOTA</name>
<keyword evidence="1" id="KW-0732">Signal</keyword>
<dbReference type="EMBL" id="JAPWDV010000001">
    <property type="protein sequence ID" value="KAJ6225257.1"/>
    <property type="molecule type" value="Genomic_DNA"/>
</dbReference>
<feature type="signal peptide" evidence="1">
    <location>
        <begin position="1"/>
        <end position="16"/>
    </location>
</feature>